<keyword evidence="4 6" id="KW-0862">Zinc</keyword>
<comment type="cofactor">
    <cofactor evidence="1 6">
        <name>Zn(2+)</name>
        <dbReference type="ChEBI" id="CHEBI:29105"/>
    </cofactor>
</comment>
<dbReference type="InterPro" id="IPR011032">
    <property type="entry name" value="GroES-like_sf"/>
</dbReference>
<dbReference type="GO" id="GO:0000721">
    <property type="term" value="F:(R,R)-butanediol dehydrogenase activity"/>
    <property type="evidence" value="ECO:0007669"/>
    <property type="project" value="TreeGrafter"/>
</dbReference>
<reference evidence="8 9" key="1">
    <citation type="journal article" date="2016" name="Mol. Biol. Evol.">
        <title>Comparative Genomics of Early-Diverging Mushroom-Forming Fungi Provides Insights into the Origins of Lignocellulose Decay Capabilities.</title>
        <authorList>
            <person name="Nagy L.G."/>
            <person name="Riley R."/>
            <person name="Tritt A."/>
            <person name="Adam C."/>
            <person name="Daum C."/>
            <person name="Floudas D."/>
            <person name="Sun H."/>
            <person name="Yadav J.S."/>
            <person name="Pangilinan J."/>
            <person name="Larsson K.H."/>
            <person name="Matsuura K."/>
            <person name="Barry K."/>
            <person name="Labutti K."/>
            <person name="Kuo R."/>
            <person name="Ohm R.A."/>
            <person name="Bhattacharya S.S."/>
            <person name="Shirouzu T."/>
            <person name="Yoshinaga Y."/>
            <person name="Martin F.M."/>
            <person name="Grigoriev I.V."/>
            <person name="Hibbett D.S."/>
        </authorList>
    </citation>
    <scope>NUCLEOTIDE SEQUENCE [LARGE SCALE GENOMIC DNA]</scope>
    <source>
        <strain evidence="8 9">HHB9708</strain>
    </source>
</reference>
<dbReference type="PROSITE" id="PS00059">
    <property type="entry name" value="ADH_ZINC"/>
    <property type="match status" value="1"/>
</dbReference>
<accession>A0A164UVV0</accession>
<evidence type="ECO:0000313" key="8">
    <source>
        <dbReference type="EMBL" id="KZS93581.1"/>
    </source>
</evidence>
<comment type="similarity">
    <text evidence="2 6">Belongs to the zinc-containing alcohol dehydrogenase family.</text>
</comment>
<dbReference type="GO" id="GO:0034079">
    <property type="term" value="P:butanediol biosynthetic process"/>
    <property type="evidence" value="ECO:0007669"/>
    <property type="project" value="TreeGrafter"/>
</dbReference>
<dbReference type="STRING" id="1314777.A0A164UVV0"/>
<dbReference type="PANTHER" id="PTHR43161:SF23">
    <property type="entry name" value="(R,R)-BUTANEDIOL DEHYDROGENASE-RELATED"/>
    <property type="match status" value="1"/>
</dbReference>
<dbReference type="SMART" id="SM00829">
    <property type="entry name" value="PKS_ER"/>
    <property type="match status" value="1"/>
</dbReference>
<evidence type="ECO:0000256" key="6">
    <source>
        <dbReference type="RuleBase" id="RU361277"/>
    </source>
</evidence>
<evidence type="ECO:0000256" key="5">
    <source>
        <dbReference type="ARBA" id="ARBA00023002"/>
    </source>
</evidence>
<organism evidence="8 9">
    <name type="scientific">Sistotremastrum niveocremeum HHB9708</name>
    <dbReference type="NCBI Taxonomy" id="1314777"/>
    <lineage>
        <taxon>Eukaryota</taxon>
        <taxon>Fungi</taxon>
        <taxon>Dikarya</taxon>
        <taxon>Basidiomycota</taxon>
        <taxon>Agaricomycotina</taxon>
        <taxon>Agaricomycetes</taxon>
        <taxon>Sistotremastrales</taxon>
        <taxon>Sistotremastraceae</taxon>
        <taxon>Sertulicium</taxon>
        <taxon>Sertulicium niveocremeum</taxon>
    </lineage>
</organism>
<proteinExistence type="inferred from homology"/>
<dbReference type="PANTHER" id="PTHR43161">
    <property type="entry name" value="SORBITOL DEHYDROGENASE"/>
    <property type="match status" value="1"/>
</dbReference>
<dbReference type="InterPro" id="IPR013149">
    <property type="entry name" value="ADH-like_C"/>
</dbReference>
<dbReference type="SUPFAM" id="SSF50129">
    <property type="entry name" value="GroES-like"/>
    <property type="match status" value="1"/>
</dbReference>
<evidence type="ECO:0000256" key="1">
    <source>
        <dbReference type="ARBA" id="ARBA00001947"/>
    </source>
</evidence>
<dbReference type="Gene3D" id="3.90.180.10">
    <property type="entry name" value="Medium-chain alcohol dehydrogenases, catalytic domain"/>
    <property type="match status" value="1"/>
</dbReference>
<feature type="domain" description="Enoyl reductase (ER)" evidence="7">
    <location>
        <begin position="8"/>
        <end position="353"/>
    </location>
</feature>
<dbReference type="GO" id="GO:0005737">
    <property type="term" value="C:cytoplasm"/>
    <property type="evidence" value="ECO:0007669"/>
    <property type="project" value="TreeGrafter"/>
</dbReference>
<dbReference type="EMBL" id="KV419407">
    <property type="protein sequence ID" value="KZS93581.1"/>
    <property type="molecule type" value="Genomic_DNA"/>
</dbReference>
<dbReference type="OrthoDB" id="3941538at2759"/>
<dbReference type="Gene3D" id="3.40.50.720">
    <property type="entry name" value="NAD(P)-binding Rossmann-like Domain"/>
    <property type="match status" value="1"/>
</dbReference>
<dbReference type="Pfam" id="PF08240">
    <property type="entry name" value="ADH_N"/>
    <property type="match status" value="1"/>
</dbReference>
<dbReference type="CDD" id="cd08233">
    <property type="entry name" value="butanediol_DH_like"/>
    <property type="match status" value="1"/>
</dbReference>
<evidence type="ECO:0000256" key="4">
    <source>
        <dbReference type="ARBA" id="ARBA00022833"/>
    </source>
</evidence>
<sequence>MKAARFHGKRDIRIDEIPEPTVGPSQLKIKVAWNGICGSDLHDYLAGPIFSPQPGKPHPLSHEEPPVVFGHEISGTIVELGPDVDTNTFEAGRHVVIDAVVGCGTCSQCSLGLKNLCATLGLIGITGWGGGLSEYIVTDQRNVHVIPDSIPLDVAACIEPLAVAWHAANRANFQPGMNVLISGGGPIGLFVLKVLKARGAGKVYVSEPSTQRRNRALAHGADAVFNPLVSDVFSQVIAFNEGAGVEIAFECAGITPSLDNCLKCTRSRGTVCIIALWENEGTLNPNVLVFGEKVITGSACYVQCHPDVIAAVADGRINNVADLITRRIGLKDVVELGFEALVNDKENQIKILVRPA</sequence>
<evidence type="ECO:0000259" key="7">
    <source>
        <dbReference type="SMART" id="SM00829"/>
    </source>
</evidence>
<dbReference type="Pfam" id="PF00107">
    <property type="entry name" value="ADH_zinc_N"/>
    <property type="match status" value="1"/>
</dbReference>
<protein>
    <submittedName>
        <fullName evidence="8">L-threonine 3-dehydrogenase</fullName>
    </submittedName>
</protein>
<evidence type="ECO:0000256" key="2">
    <source>
        <dbReference type="ARBA" id="ARBA00008072"/>
    </source>
</evidence>
<keyword evidence="3 6" id="KW-0479">Metal-binding</keyword>
<dbReference type="InterPro" id="IPR020843">
    <property type="entry name" value="ER"/>
</dbReference>
<evidence type="ECO:0000313" key="9">
    <source>
        <dbReference type="Proteomes" id="UP000076722"/>
    </source>
</evidence>
<dbReference type="InterPro" id="IPR013154">
    <property type="entry name" value="ADH-like_N"/>
</dbReference>
<dbReference type="GO" id="GO:0008270">
    <property type="term" value="F:zinc ion binding"/>
    <property type="evidence" value="ECO:0007669"/>
    <property type="project" value="InterPro"/>
</dbReference>
<keyword evidence="9" id="KW-1185">Reference proteome</keyword>
<dbReference type="InterPro" id="IPR002328">
    <property type="entry name" value="ADH_Zn_CS"/>
</dbReference>
<evidence type="ECO:0000256" key="3">
    <source>
        <dbReference type="ARBA" id="ARBA00022723"/>
    </source>
</evidence>
<name>A0A164UVV0_9AGAM</name>
<dbReference type="AlphaFoldDB" id="A0A164UVV0"/>
<dbReference type="InterPro" id="IPR036291">
    <property type="entry name" value="NAD(P)-bd_dom_sf"/>
</dbReference>
<dbReference type="SUPFAM" id="SSF51735">
    <property type="entry name" value="NAD(P)-binding Rossmann-fold domains"/>
    <property type="match status" value="1"/>
</dbReference>
<keyword evidence="5" id="KW-0560">Oxidoreductase</keyword>
<dbReference type="Proteomes" id="UP000076722">
    <property type="component" value="Unassembled WGS sequence"/>
</dbReference>
<gene>
    <name evidence="8" type="ORF">SISNIDRAFT_454796</name>
</gene>